<name>A0AA36J8K1_9DINO</name>
<dbReference type="Proteomes" id="UP001178507">
    <property type="component" value="Unassembled WGS sequence"/>
</dbReference>
<feature type="region of interest" description="Disordered" evidence="1">
    <location>
        <begin position="91"/>
        <end position="175"/>
    </location>
</feature>
<reference evidence="2" key="1">
    <citation type="submission" date="2023-08" db="EMBL/GenBank/DDBJ databases">
        <authorList>
            <person name="Chen Y."/>
            <person name="Shah S."/>
            <person name="Dougan E. K."/>
            <person name="Thang M."/>
            <person name="Chan C."/>
        </authorList>
    </citation>
    <scope>NUCLEOTIDE SEQUENCE</scope>
</reference>
<protein>
    <submittedName>
        <fullName evidence="2">Uncharacterized protein</fullName>
    </submittedName>
</protein>
<keyword evidence="3" id="KW-1185">Reference proteome</keyword>
<accession>A0AA36J8K1</accession>
<feature type="region of interest" description="Disordered" evidence="1">
    <location>
        <begin position="34"/>
        <end position="65"/>
    </location>
</feature>
<dbReference type="AlphaFoldDB" id="A0AA36J8K1"/>
<evidence type="ECO:0000313" key="2">
    <source>
        <dbReference type="EMBL" id="CAJ1401612.1"/>
    </source>
</evidence>
<organism evidence="2 3">
    <name type="scientific">Effrenium voratum</name>
    <dbReference type="NCBI Taxonomy" id="2562239"/>
    <lineage>
        <taxon>Eukaryota</taxon>
        <taxon>Sar</taxon>
        <taxon>Alveolata</taxon>
        <taxon>Dinophyceae</taxon>
        <taxon>Suessiales</taxon>
        <taxon>Symbiodiniaceae</taxon>
        <taxon>Effrenium</taxon>
    </lineage>
</organism>
<comment type="caution">
    <text evidence="2">The sequence shown here is derived from an EMBL/GenBank/DDBJ whole genome shotgun (WGS) entry which is preliminary data.</text>
</comment>
<proteinExistence type="predicted"/>
<evidence type="ECO:0000256" key="1">
    <source>
        <dbReference type="SAM" id="MobiDB-lite"/>
    </source>
</evidence>
<gene>
    <name evidence="2" type="ORF">EVOR1521_LOCUS24725</name>
</gene>
<sequence length="175" mass="18591">MGDAFGLPCEEEEKGHGQFVQRLPSRRVAPGLPLDLPLEGAPPAEVKHISPRRWGGEVQPALQKSDRLEGQDFLLPAEKGMLEDVIATLRAERHPEPLGDADGPAEDTESVPKAMGPHLGRHHPGAGQALQVAEGDEGGSLAGASEGQPQVEPQHLEDDAPQVGKMRPEQPGIAE</sequence>
<dbReference type="EMBL" id="CAUJNA010003423">
    <property type="protein sequence ID" value="CAJ1401612.1"/>
    <property type="molecule type" value="Genomic_DNA"/>
</dbReference>
<evidence type="ECO:0000313" key="3">
    <source>
        <dbReference type="Proteomes" id="UP001178507"/>
    </source>
</evidence>